<evidence type="ECO:0000313" key="5">
    <source>
        <dbReference type="Proteomes" id="UP000317722"/>
    </source>
</evidence>
<dbReference type="RefSeq" id="WP_140741174.1">
    <property type="nucleotide sequence ID" value="NZ_RCZM01000004.1"/>
</dbReference>
<dbReference type="Pfam" id="PF12708">
    <property type="entry name" value="Pect-lyase_RHGA_epim"/>
    <property type="match status" value="1"/>
</dbReference>
<dbReference type="InterPro" id="IPR011050">
    <property type="entry name" value="Pectin_lyase_fold/virulence"/>
</dbReference>
<gene>
    <name evidence="4" type="ORF">EAH86_12475</name>
</gene>
<evidence type="ECO:0000313" key="4">
    <source>
        <dbReference type="EMBL" id="TPG16047.1"/>
    </source>
</evidence>
<organism evidence="4 5">
    <name type="scientific">Pedococcus bigeumensis</name>
    <dbReference type="NCBI Taxonomy" id="433644"/>
    <lineage>
        <taxon>Bacteria</taxon>
        <taxon>Bacillati</taxon>
        <taxon>Actinomycetota</taxon>
        <taxon>Actinomycetes</taxon>
        <taxon>Micrococcales</taxon>
        <taxon>Intrasporangiaceae</taxon>
        <taxon>Pedococcus</taxon>
    </lineage>
</organism>
<keyword evidence="5" id="KW-1185">Reference proteome</keyword>
<evidence type="ECO:0000259" key="3">
    <source>
        <dbReference type="Pfam" id="PF13229"/>
    </source>
</evidence>
<comment type="caution">
    <text evidence="4">The sequence shown here is derived from an EMBL/GenBank/DDBJ whole genome shotgun (WGS) entry which is preliminary data.</text>
</comment>
<dbReference type="SUPFAM" id="SSF51126">
    <property type="entry name" value="Pectin lyase-like"/>
    <property type="match status" value="1"/>
</dbReference>
<dbReference type="EMBL" id="RCZM01000004">
    <property type="protein sequence ID" value="TPG16047.1"/>
    <property type="molecule type" value="Genomic_DNA"/>
</dbReference>
<sequence>MPNSRNGVDDLGPGRRGVRRRELLAAVVASAWAGAFAYRYVDPGGEEPRTTSPTAPTTATPAGVPETSSVKLDVRSFGATGDGRTDDTDAFRAALAAGLQVRVPAGTYRVSPGPEGSAIPITRASTRLSLEAGASILLDPGDLPGASIISVSAPDVTIEGGTLIGDLAGPQLRDGEWGHGIVVSRGGDRTVLSNVAVVRCWGDGIYLGGGVQDVALLECTADGNRRQGLSIVSAVRPLVSGGRYVNTGKYGRALPGAGIDVEPNPLRGEAVIDATIRDVELSGNTGPGLLVVGLGGRAEVEVERSVMEKNASPGVTVLGRGASLAMSTCTSRSNHTGYLVEDTAGPVRISDCVAERNAAQGYLLKAADTGLIGCTASDNAGSGVEVAVTARATSLTRCTVVGNSVSGTRVAEVEVWAPATRLEKLVVRAGSPARATFGISLRPSSGGTLVIDTDPPVGFPPGHAVSDLRPGTAKG</sequence>
<evidence type="ECO:0000256" key="1">
    <source>
        <dbReference type="SAM" id="MobiDB-lite"/>
    </source>
</evidence>
<reference evidence="4 5" key="1">
    <citation type="journal article" date="2019" name="Environ. Microbiol.">
        <title>Species interactions and distinct microbial communities in high Arctic permafrost affected cryosols are associated with the CH4 and CO2 gas fluxes.</title>
        <authorList>
            <person name="Altshuler I."/>
            <person name="Hamel J."/>
            <person name="Turney S."/>
            <person name="Magnuson E."/>
            <person name="Levesque R."/>
            <person name="Greer C."/>
            <person name="Whyte L.G."/>
        </authorList>
    </citation>
    <scope>NUCLEOTIDE SEQUENCE [LARGE SCALE GENOMIC DNA]</scope>
    <source>
        <strain evidence="4 5">S9.3A</strain>
    </source>
</reference>
<dbReference type="AlphaFoldDB" id="A0A502CS42"/>
<name>A0A502CS42_9MICO</name>
<proteinExistence type="predicted"/>
<dbReference type="OrthoDB" id="3291491at2"/>
<dbReference type="InterPro" id="IPR012334">
    <property type="entry name" value="Pectin_lyas_fold"/>
</dbReference>
<feature type="domain" description="Right handed beta helix" evidence="3">
    <location>
        <begin position="274"/>
        <end position="407"/>
    </location>
</feature>
<dbReference type="Gene3D" id="2.160.20.10">
    <property type="entry name" value="Single-stranded right-handed beta-helix, Pectin lyase-like"/>
    <property type="match status" value="1"/>
</dbReference>
<dbReference type="InterPro" id="IPR006626">
    <property type="entry name" value="PbH1"/>
</dbReference>
<protein>
    <submittedName>
        <fullName evidence="4">Uncharacterized protein</fullName>
    </submittedName>
</protein>
<dbReference type="Pfam" id="PF13229">
    <property type="entry name" value="Beta_helix"/>
    <property type="match status" value="1"/>
</dbReference>
<dbReference type="Proteomes" id="UP000317722">
    <property type="component" value="Unassembled WGS sequence"/>
</dbReference>
<dbReference type="InterPro" id="IPR024535">
    <property type="entry name" value="RHGA/B-epi-like_pectate_lyase"/>
</dbReference>
<feature type="region of interest" description="Disordered" evidence="1">
    <location>
        <begin position="44"/>
        <end position="67"/>
    </location>
</feature>
<dbReference type="InterPro" id="IPR039448">
    <property type="entry name" value="Beta_helix"/>
</dbReference>
<dbReference type="SMART" id="SM00710">
    <property type="entry name" value="PbH1"/>
    <property type="match status" value="8"/>
</dbReference>
<accession>A0A502CS42</accession>
<evidence type="ECO:0000259" key="2">
    <source>
        <dbReference type="Pfam" id="PF12708"/>
    </source>
</evidence>
<feature type="compositionally biased region" description="Low complexity" evidence="1">
    <location>
        <begin position="50"/>
        <end position="67"/>
    </location>
</feature>
<feature type="domain" description="Rhamnogalacturonase A/B/Epimerase-like pectate lyase" evidence="2">
    <location>
        <begin position="73"/>
        <end position="112"/>
    </location>
</feature>